<protein>
    <submittedName>
        <fullName evidence="1">Uncharacterized protein</fullName>
    </submittedName>
</protein>
<evidence type="ECO:0000313" key="1">
    <source>
        <dbReference type="EMBL" id="OAN46676.1"/>
    </source>
</evidence>
<organism evidence="1 2">
    <name type="scientific">Paramagnetospirillum marisnigri</name>
    <dbReference type="NCBI Taxonomy" id="1285242"/>
    <lineage>
        <taxon>Bacteria</taxon>
        <taxon>Pseudomonadati</taxon>
        <taxon>Pseudomonadota</taxon>
        <taxon>Alphaproteobacteria</taxon>
        <taxon>Rhodospirillales</taxon>
        <taxon>Magnetospirillaceae</taxon>
        <taxon>Paramagnetospirillum</taxon>
    </lineage>
</organism>
<sequence length="351" mass="39327">MDIVVKAFSRPFYLDRCLASIRANLDNLGPVTVLDDGLFPAMREHLERKYPEVRFVRSPWCAVKPLAIRERLRQPLPDDADQFAGLRADLERVLIWPGDMDPLTFWRDAIGDLTGEFMLLIEEDVWVSDHLDLAAVEDAMRRHGLLTVSAFYQGFQAFGAVRTGEEAGETARLEVMEVPWPPRRDMADTYFPVSLAFFDRRFWLDCHATAPGWIPEGPIHDHAMEVMAAMIGRGETPGFGRISPQVLHHGFSLSTRVPMAQYGSEVTLYDISDLLSVAWLEGRLDPMRDFPADFSEDYLSGLIAAALGGDAAGEWQRLRRTYEAGYSLGLHLKADQVKSAPPPVPPPASES</sequence>
<proteinExistence type="predicted"/>
<name>A0A178MDS8_9PROT</name>
<keyword evidence="2" id="KW-1185">Reference proteome</keyword>
<dbReference type="Proteomes" id="UP000078428">
    <property type="component" value="Unassembled WGS sequence"/>
</dbReference>
<dbReference type="InterPro" id="IPR029044">
    <property type="entry name" value="Nucleotide-diphossugar_trans"/>
</dbReference>
<comment type="caution">
    <text evidence="1">The sequence shown here is derived from an EMBL/GenBank/DDBJ whole genome shotgun (WGS) entry which is preliminary data.</text>
</comment>
<dbReference type="RefSeq" id="WP_068494889.1">
    <property type="nucleotide sequence ID" value="NZ_LWQT01000088.1"/>
</dbReference>
<reference evidence="1 2" key="1">
    <citation type="submission" date="2016-04" db="EMBL/GenBank/DDBJ databases">
        <title>Draft genome sequence of freshwater magnetotactic bacteria Magnetospirillum marisnigri SP-1 and Magnetospirillum moscoviense BB-1.</title>
        <authorList>
            <person name="Koziaeva V."/>
            <person name="Dziuba M.V."/>
            <person name="Ivanov T.M."/>
            <person name="Kuznetsov B."/>
            <person name="Grouzdev D.S."/>
        </authorList>
    </citation>
    <scope>NUCLEOTIDE SEQUENCE [LARGE SCALE GENOMIC DNA]</scope>
    <source>
        <strain evidence="1 2">SP-1</strain>
    </source>
</reference>
<dbReference type="SUPFAM" id="SSF53448">
    <property type="entry name" value="Nucleotide-diphospho-sugar transferases"/>
    <property type="match status" value="1"/>
</dbReference>
<dbReference type="AlphaFoldDB" id="A0A178MDS8"/>
<dbReference type="OrthoDB" id="7302934at2"/>
<gene>
    <name evidence="1" type="ORF">A6A04_06115</name>
</gene>
<evidence type="ECO:0000313" key="2">
    <source>
        <dbReference type="Proteomes" id="UP000078428"/>
    </source>
</evidence>
<dbReference type="STRING" id="1285242.A6A04_06115"/>
<dbReference type="EMBL" id="LWQT01000088">
    <property type="protein sequence ID" value="OAN46676.1"/>
    <property type="molecule type" value="Genomic_DNA"/>
</dbReference>
<accession>A0A178MDS8</accession>